<dbReference type="SUPFAM" id="SSF56601">
    <property type="entry name" value="beta-lactamase/transpeptidase-like"/>
    <property type="match status" value="1"/>
</dbReference>
<keyword evidence="4" id="KW-1185">Reference proteome</keyword>
<evidence type="ECO:0000256" key="1">
    <source>
        <dbReference type="ARBA" id="ARBA00006096"/>
    </source>
</evidence>
<dbReference type="GO" id="GO:0004185">
    <property type="term" value="F:serine-type carboxypeptidase activity"/>
    <property type="evidence" value="ECO:0007669"/>
    <property type="project" value="InterPro"/>
</dbReference>
<accession>A0A1L9QWW0</accession>
<organism evidence="3 4">
    <name type="scientific">Roseofilum reptotaenium AO1-A</name>
    <dbReference type="NCBI Taxonomy" id="1925591"/>
    <lineage>
        <taxon>Bacteria</taxon>
        <taxon>Bacillati</taxon>
        <taxon>Cyanobacteriota</taxon>
        <taxon>Cyanophyceae</taxon>
        <taxon>Desertifilales</taxon>
        <taxon>Desertifilaceae</taxon>
        <taxon>Roseofilum</taxon>
    </lineage>
</organism>
<proteinExistence type="inferred from homology"/>
<dbReference type="PANTHER" id="PTHR30023">
    <property type="entry name" value="D-ALANYL-D-ALANINE CARBOXYPEPTIDASE"/>
    <property type="match status" value="1"/>
</dbReference>
<keyword evidence="2" id="KW-0378">Hydrolase</keyword>
<reference evidence="3" key="1">
    <citation type="submission" date="2016-10" db="EMBL/GenBank/DDBJ databases">
        <title>CRISPR-Cas defence system in Roseofilum reptotaenium: evidence of a bacteriophage-cyanobacterium arms race in the coral black band disease.</title>
        <authorList>
            <person name="Buerger P."/>
            <person name="Wood-Charlson E.M."/>
            <person name="Weynberg K.D."/>
            <person name="Willis B."/>
            <person name="Van Oppen M.J."/>
        </authorList>
    </citation>
    <scope>NUCLEOTIDE SEQUENCE [LARGE SCALE GENOMIC DNA]</scope>
    <source>
        <strain evidence="3">AO1-A</strain>
    </source>
</reference>
<dbReference type="STRING" id="1925591.BI308_03300"/>
<evidence type="ECO:0000313" key="3">
    <source>
        <dbReference type="EMBL" id="OJJ27087.1"/>
    </source>
</evidence>
<comment type="caution">
    <text evidence="3">The sequence shown here is derived from an EMBL/GenBank/DDBJ whole genome shotgun (WGS) entry which is preliminary data.</text>
</comment>
<dbReference type="PRINTS" id="PR00922">
    <property type="entry name" value="DADACBPTASE3"/>
</dbReference>
<evidence type="ECO:0008006" key="5">
    <source>
        <dbReference type="Google" id="ProtNLM"/>
    </source>
</evidence>
<dbReference type="Gene3D" id="3.40.710.10">
    <property type="entry name" value="DD-peptidase/beta-lactamase superfamily"/>
    <property type="match status" value="1"/>
</dbReference>
<protein>
    <recommendedName>
        <fullName evidence="5">D-alanyl-D-alanine carboxypeptidase</fullName>
    </recommendedName>
</protein>
<dbReference type="InterPro" id="IPR012338">
    <property type="entry name" value="Beta-lactam/transpept-like"/>
</dbReference>
<evidence type="ECO:0000256" key="2">
    <source>
        <dbReference type="ARBA" id="ARBA00022801"/>
    </source>
</evidence>
<name>A0A1L9QWW0_9CYAN</name>
<dbReference type="EMBL" id="MLAW01000003">
    <property type="protein sequence ID" value="OJJ27087.1"/>
    <property type="molecule type" value="Genomic_DNA"/>
</dbReference>
<evidence type="ECO:0000313" key="4">
    <source>
        <dbReference type="Proteomes" id="UP000183940"/>
    </source>
</evidence>
<gene>
    <name evidence="3" type="ORF">BI308_03300</name>
</gene>
<dbReference type="AlphaFoldDB" id="A0A1L9QWW0"/>
<dbReference type="Pfam" id="PF02113">
    <property type="entry name" value="Peptidase_S13"/>
    <property type="match status" value="2"/>
</dbReference>
<dbReference type="PANTHER" id="PTHR30023:SF0">
    <property type="entry name" value="PENICILLIN-SENSITIVE CARBOXYPEPTIDASE A"/>
    <property type="match status" value="1"/>
</dbReference>
<dbReference type="GO" id="GO:0000270">
    <property type="term" value="P:peptidoglycan metabolic process"/>
    <property type="evidence" value="ECO:0007669"/>
    <property type="project" value="TreeGrafter"/>
</dbReference>
<comment type="similarity">
    <text evidence="1">Belongs to the peptidase S13 family.</text>
</comment>
<sequence>MLEWLSAIPLALWLDQAGLEDVLQIPVTWQQNTSRWVLHSDQRVNLTDQIDPYLNSWSEKSLGQSYQGLWLQSGEQVLFEHQGTTLFSGASLTKVATTLAALKEWGPYHQFTTQVAIAGQLNNGVVEGDLVIIGGSDPLLVWQEAIAIGQQLHELGITEVTGDLIITGPLWMNYETDPATVGALFYRSMNANLWSSYVENQYRSLPHKLPRPQVAIAGSIRSQELPPANLTPVLRHQSLALLDILKRLNVHSHNFLAETLAESLGGDDRIEEMAAGFAGIPSDEIYLINGSGLGVDNRMSPRASVLLLMAIQRYLQLYHLSIANVFPVVGYDGGTISDRQPPQYSIVKTGTLSTVSALVGVIFTRDRGLVWFSIMNQGWDIEGFRVQQDELLRQLAQNWGGVNAPPETLHPKTQLASSLRTLGDFSRHQILW</sequence>
<dbReference type="Gene3D" id="3.50.80.20">
    <property type="entry name" value="D-Ala-D-Ala carboxypeptidase C, peptidase S13"/>
    <property type="match status" value="1"/>
</dbReference>
<dbReference type="Proteomes" id="UP000183940">
    <property type="component" value="Unassembled WGS sequence"/>
</dbReference>
<dbReference type="InterPro" id="IPR000667">
    <property type="entry name" value="Peptidase_S13"/>
</dbReference>
<dbReference type="GO" id="GO:0006508">
    <property type="term" value="P:proteolysis"/>
    <property type="evidence" value="ECO:0007669"/>
    <property type="project" value="InterPro"/>
</dbReference>